<evidence type="ECO:0000256" key="12">
    <source>
        <dbReference type="ARBA" id="ARBA00022989"/>
    </source>
</evidence>
<gene>
    <name evidence="19" type="ORF">CHLNCDRAFT_133802</name>
</gene>
<protein>
    <recommendedName>
        <fullName evidence="15">phytol kinase</fullName>
        <ecNumber evidence="15">2.7.1.182</ecNumber>
    </recommendedName>
</protein>
<keyword evidence="10" id="KW-0862">Zinc</keyword>
<evidence type="ECO:0000256" key="9">
    <source>
        <dbReference type="ARBA" id="ARBA00022777"/>
    </source>
</evidence>
<dbReference type="KEGG" id="cvr:CHLNCDRAFT_133802"/>
<evidence type="ECO:0000256" key="14">
    <source>
        <dbReference type="ARBA" id="ARBA00024015"/>
    </source>
</evidence>
<dbReference type="EMBL" id="GL433844">
    <property type="protein sequence ID" value="EFN55460.1"/>
    <property type="molecule type" value="Genomic_DNA"/>
</dbReference>
<evidence type="ECO:0000256" key="3">
    <source>
        <dbReference type="ARBA" id="ARBA00022528"/>
    </source>
</evidence>
<dbReference type="OrthoDB" id="553185at2759"/>
<keyword evidence="8 17" id="KW-0863">Zinc-finger</keyword>
<evidence type="ECO:0000256" key="17">
    <source>
        <dbReference type="PROSITE-ProRule" id="PRU00134"/>
    </source>
</evidence>
<sequence length="281" mass="30020">MLRDIAERAGGITSQPDYPAAAVALELHQRNAGSAPVLNAAEMRLLALYMQQNAHLALLRRGQVGVSDAQRRLAADLSANRQLMELDPSAGACLHWKRGELMSAFQYLDAEAVAAYRSSLRAALEHKSHSVEMVAALRLAESLFSGGTGPFWSVEEVRGLLATAKSALAKFKPWMPLALHAQFRGEIADDIQSVNEAAACSPEQAMTPVLDAPHVRQFSSIPRCSGCGRQATSLKKCSRCRVAAYCSRACQVHHWKEGGHKQECAQLEAGSGGAGGSSAGS</sequence>
<evidence type="ECO:0000256" key="4">
    <source>
        <dbReference type="ARBA" id="ARBA00022640"/>
    </source>
</evidence>
<organism evidence="20">
    <name type="scientific">Chlorella variabilis</name>
    <name type="common">Green alga</name>
    <dbReference type="NCBI Taxonomy" id="554065"/>
    <lineage>
        <taxon>Eukaryota</taxon>
        <taxon>Viridiplantae</taxon>
        <taxon>Chlorophyta</taxon>
        <taxon>core chlorophytes</taxon>
        <taxon>Trebouxiophyceae</taxon>
        <taxon>Chlorellales</taxon>
        <taxon>Chlorellaceae</taxon>
        <taxon>Chlorella clade</taxon>
        <taxon>Chlorella</taxon>
    </lineage>
</organism>
<dbReference type="PANTHER" id="PTHR32523">
    <property type="entry name" value="PHYTOL KINASE 1, CHLOROPLASTIC"/>
    <property type="match status" value="1"/>
</dbReference>
<comment type="similarity">
    <text evidence="2">Belongs to the polyprenol kinase family.</text>
</comment>
<keyword evidence="3" id="KW-0150">Chloroplast</keyword>
<dbReference type="GO" id="GO:0008270">
    <property type="term" value="F:zinc ion binding"/>
    <property type="evidence" value="ECO:0007669"/>
    <property type="project" value="UniProtKB-KW"/>
</dbReference>
<dbReference type="EC" id="2.7.1.182" evidence="15"/>
<dbReference type="STRING" id="554065.E1ZF96"/>
<evidence type="ECO:0000256" key="7">
    <source>
        <dbReference type="ARBA" id="ARBA00022723"/>
    </source>
</evidence>
<dbReference type="GO" id="GO:0010276">
    <property type="term" value="F:phytol kinase activity"/>
    <property type="evidence" value="ECO:0007669"/>
    <property type="project" value="UniProtKB-EC"/>
</dbReference>
<dbReference type="InterPro" id="IPR002893">
    <property type="entry name" value="Znf_MYND"/>
</dbReference>
<comment type="subcellular location">
    <subcellularLocation>
        <location evidence="1">Plastid</location>
        <location evidence="1">Chloroplast membrane</location>
        <topology evidence="1">Multi-pass membrane protein</topology>
    </subcellularLocation>
</comment>
<evidence type="ECO:0000259" key="18">
    <source>
        <dbReference type="PROSITE" id="PS50865"/>
    </source>
</evidence>
<dbReference type="PANTHER" id="PTHR32523:SF8">
    <property type="entry name" value="DOLICHOL KINASE"/>
    <property type="match status" value="1"/>
</dbReference>
<keyword evidence="9" id="KW-0418">Kinase</keyword>
<dbReference type="GO" id="GO:0009507">
    <property type="term" value="C:chloroplast"/>
    <property type="evidence" value="ECO:0007669"/>
    <property type="project" value="UniProtKB-SubCell"/>
</dbReference>
<dbReference type="InParanoid" id="E1ZF96"/>
<accession>E1ZF96</accession>
<keyword evidence="11" id="KW-0809">Transit peptide</keyword>
<dbReference type="PROSITE" id="PS01360">
    <property type="entry name" value="ZF_MYND_1"/>
    <property type="match status" value="1"/>
</dbReference>
<keyword evidence="7" id="KW-0479">Metal-binding</keyword>
<dbReference type="PROSITE" id="PS50865">
    <property type="entry name" value="ZF_MYND_2"/>
    <property type="match status" value="1"/>
</dbReference>
<comment type="catalytic activity">
    <reaction evidence="16">
        <text>phytol + CTP = phytyl phosphate + CDP + H(+)</text>
        <dbReference type="Rhea" id="RHEA:38055"/>
        <dbReference type="ChEBI" id="CHEBI:15378"/>
        <dbReference type="ChEBI" id="CHEBI:17327"/>
        <dbReference type="ChEBI" id="CHEBI:37563"/>
        <dbReference type="ChEBI" id="CHEBI:58069"/>
        <dbReference type="ChEBI" id="CHEBI:75483"/>
        <dbReference type="EC" id="2.7.1.182"/>
    </reaction>
</comment>
<evidence type="ECO:0000313" key="20">
    <source>
        <dbReference type="Proteomes" id="UP000008141"/>
    </source>
</evidence>
<comment type="pathway">
    <text evidence="14">Cofactor biosynthesis; tocopherol biosynthesis.</text>
</comment>
<dbReference type="InterPro" id="IPR039606">
    <property type="entry name" value="Phytol/farnesol_kinase"/>
</dbReference>
<dbReference type="AlphaFoldDB" id="E1ZF96"/>
<evidence type="ECO:0000256" key="15">
    <source>
        <dbReference type="ARBA" id="ARBA00039024"/>
    </source>
</evidence>
<keyword evidence="6" id="KW-0812">Transmembrane</keyword>
<keyword evidence="12" id="KW-1133">Transmembrane helix</keyword>
<evidence type="ECO:0000256" key="16">
    <source>
        <dbReference type="ARBA" id="ARBA00048889"/>
    </source>
</evidence>
<keyword evidence="20" id="KW-1185">Reference proteome</keyword>
<dbReference type="RefSeq" id="XP_005847562.1">
    <property type="nucleotide sequence ID" value="XM_005847500.1"/>
</dbReference>
<dbReference type="SUPFAM" id="SSF144232">
    <property type="entry name" value="HIT/MYND zinc finger-like"/>
    <property type="match status" value="1"/>
</dbReference>
<evidence type="ECO:0000313" key="19">
    <source>
        <dbReference type="EMBL" id="EFN55460.1"/>
    </source>
</evidence>
<dbReference type="Gene3D" id="6.10.140.2220">
    <property type="match status" value="1"/>
</dbReference>
<dbReference type="Pfam" id="PF01753">
    <property type="entry name" value="zf-MYND"/>
    <property type="match status" value="1"/>
</dbReference>
<evidence type="ECO:0000256" key="10">
    <source>
        <dbReference type="ARBA" id="ARBA00022833"/>
    </source>
</evidence>
<reference evidence="19 20" key="1">
    <citation type="journal article" date="2010" name="Plant Cell">
        <title>The Chlorella variabilis NC64A genome reveals adaptation to photosymbiosis, coevolution with viruses, and cryptic sex.</title>
        <authorList>
            <person name="Blanc G."/>
            <person name="Duncan G."/>
            <person name="Agarkova I."/>
            <person name="Borodovsky M."/>
            <person name="Gurnon J."/>
            <person name="Kuo A."/>
            <person name="Lindquist E."/>
            <person name="Lucas S."/>
            <person name="Pangilinan J."/>
            <person name="Polle J."/>
            <person name="Salamov A."/>
            <person name="Terry A."/>
            <person name="Yamada T."/>
            <person name="Dunigan D.D."/>
            <person name="Grigoriev I.V."/>
            <person name="Claverie J.M."/>
            <person name="Van Etten J.L."/>
        </authorList>
    </citation>
    <scope>NUCLEOTIDE SEQUENCE [LARGE SCALE GENOMIC DNA]</scope>
    <source>
        <strain evidence="19 20">NC64A</strain>
    </source>
</reference>
<dbReference type="GeneID" id="17355187"/>
<dbReference type="eggNOG" id="ENOG502R8Q4">
    <property type="taxonomic scope" value="Eukaryota"/>
</dbReference>
<evidence type="ECO:0000256" key="8">
    <source>
        <dbReference type="ARBA" id="ARBA00022771"/>
    </source>
</evidence>
<keyword evidence="5" id="KW-0808">Transferase</keyword>
<name>E1ZF96_CHLVA</name>
<dbReference type="Proteomes" id="UP000008141">
    <property type="component" value="Unassembled WGS sequence"/>
</dbReference>
<keyword evidence="13" id="KW-0472">Membrane</keyword>
<evidence type="ECO:0000256" key="6">
    <source>
        <dbReference type="ARBA" id="ARBA00022692"/>
    </source>
</evidence>
<evidence type="ECO:0000256" key="5">
    <source>
        <dbReference type="ARBA" id="ARBA00022679"/>
    </source>
</evidence>
<proteinExistence type="inferred from homology"/>
<feature type="domain" description="MYND-type" evidence="18">
    <location>
        <begin position="224"/>
        <end position="264"/>
    </location>
</feature>
<keyword evidence="4" id="KW-0934">Plastid</keyword>
<evidence type="ECO:0000256" key="1">
    <source>
        <dbReference type="ARBA" id="ARBA00004508"/>
    </source>
</evidence>
<evidence type="ECO:0000256" key="13">
    <source>
        <dbReference type="ARBA" id="ARBA00023136"/>
    </source>
</evidence>
<evidence type="ECO:0000256" key="11">
    <source>
        <dbReference type="ARBA" id="ARBA00022946"/>
    </source>
</evidence>
<evidence type="ECO:0000256" key="2">
    <source>
        <dbReference type="ARBA" id="ARBA00010794"/>
    </source>
</evidence>
<dbReference type="GO" id="GO:0016020">
    <property type="term" value="C:membrane"/>
    <property type="evidence" value="ECO:0007669"/>
    <property type="project" value="UniProtKB-SubCell"/>
</dbReference>